<dbReference type="Proteomes" id="UP000039865">
    <property type="component" value="Unassembled WGS sequence"/>
</dbReference>
<dbReference type="InParanoid" id="A0A078APE5"/>
<evidence type="ECO:0000313" key="1">
    <source>
        <dbReference type="EMBL" id="CDW84240.1"/>
    </source>
</evidence>
<sequence length="308" mass="37243">MKGDDYETKDLTKEWNNEFNRYYVCQSLQTGLHFFDKKRKYKFYGKVRLSQYIYGKQINLNKNYILFKMADELWVYNFQNRSLFGKCYIPREEKDKQLKKVAKYGLDTILPNIFYLQFKNQYSITTYRLDIDNLCRLEKIEQFKNSLRPELRDSKMNNGLFVDLFANRNFCLSVSNYPYKDDLLSKKQTTLSYNEKLILKTSQINFMKEITVFHRRIYKSQEISFQPLLLTFTQNTIQLSSINSKGQYVRQDLFKNYYQLSLCDSYKIIQSDKGITVYFAFCQFYNIHIKEVKIPRKLLYKFVQSLHE</sequence>
<evidence type="ECO:0000313" key="2">
    <source>
        <dbReference type="Proteomes" id="UP000039865"/>
    </source>
</evidence>
<protein>
    <submittedName>
        <fullName evidence="1">Uncharacterized protein</fullName>
    </submittedName>
</protein>
<dbReference type="AlphaFoldDB" id="A0A078APE5"/>
<organism evidence="1 2">
    <name type="scientific">Stylonychia lemnae</name>
    <name type="common">Ciliate</name>
    <dbReference type="NCBI Taxonomy" id="5949"/>
    <lineage>
        <taxon>Eukaryota</taxon>
        <taxon>Sar</taxon>
        <taxon>Alveolata</taxon>
        <taxon>Ciliophora</taxon>
        <taxon>Intramacronucleata</taxon>
        <taxon>Spirotrichea</taxon>
        <taxon>Stichotrichia</taxon>
        <taxon>Sporadotrichida</taxon>
        <taxon>Oxytrichidae</taxon>
        <taxon>Stylonychinae</taxon>
        <taxon>Stylonychia</taxon>
    </lineage>
</organism>
<dbReference type="EMBL" id="CCKQ01012623">
    <property type="protein sequence ID" value="CDW84240.1"/>
    <property type="molecule type" value="Genomic_DNA"/>
</dbReference>
<proteinExistence type="predicted"/>
<accession>A0A078APE5</accession>
<keyword evidence="2" id="KW-1185">Reference proteome</keyword>
<gene>
    <name evidence="1" type="primary">Contig3319.g3551</name>
    <name evidence="1" type="ORF">STYLEM_13297</name>
</gene>
<reference evidence="1 2" key="1">
    <citation type="submission" date="2014-06" db="EMBL/GenBank/DDBJ databases">
        <authorList>
            <person name="Swart Estienne"/>
        </authorList>
    </citation>
    <scope>NUCLEOTIDE SEQUENCE [LARGE SCALE GENOMIC DNA]</scope>
    <source>
        <strain evidence="1 2">130c</strain>
    </source>
</reference>
<name>A0A078APE5_STYLE</name>